<comment type="caution">
    <text evidence="1">The sequence shown here is derived from an EMBL/GenBank/DDBJ whole genome shotgun (WGS) entry which is preliminary data.</text>
</comment>
<dbReference type="SUPFAM" id="SSF52047">
    <property type="entry name" value="RNI-like"/>
    <property type="match status" value="1"/>
</dbReference>
<dbReference type="EMBL" id="JAKEKT020000025">
    <property type="protein sequence ID" value="KAL1643967.1"/>
    <property type="molecule type" value="Genomic_DNA"/>
</dbReference>
<dbReference type="Proteomes" id="UP001521184">
    <property type="component" value="Unassembled WGS sequence"/>
</dbReference>
<gene>
    <name evidence="1" type="ORF">SLS58_004642</name>
</gene>
<name>A0ABR3TTD2_9PEZI</name>
<evidence type="ECO:0008006" key="3">
    <source>
        <dbReference type="Google" id="ProtNLM"/>
    </source>
</evidence>
<accession>A0ABR3TTD2</accession>
<keyword evidence="2" id="KW-1185">Reference proteome</keyword>
<protein>
    <recommendedName>
        <fullName evidence="3">F-box domain-containing protein</fullName>
    </recommendedName>
</protein>
<evidence type="ECO:0000313" key="2">
    <source>
        <dbReference type="Proteomes" id="UP001521184"/>
    </source>
</evidence>
<proteinExistence type="predicted"/>
<reference evidence="1 2" key="1">
    <citation type="journal article" date="2023" name="Plant Dis.">
        <title>First Report of Diplodia intermedia Causing Canker and Dieback Diseases on Apple Trees in Canada.</title>
        <authorList>
            <person name="Ellouze W."/>
            <person name="Ilyukhin E."/>
            <person name="Sulman M."/>
            <person name="Ali S."/>
        </authorList>
    </citation>
    <scope>NUCLEOTIDE SEQUENCE [LARGE SCALE GENOMIC DNA]</scope>
    <source>
        <strain evidence="1 2">M45-28</strain>
    </source>
</reference>
<evidence type="ECO:0000313" key="1">
    <source>
        <dbReference type="EMBL" id="KAL1643967.1"/>
    </source>
</evidence>
<sequence length="424" mass="48750">MSTPQRPCLDGVALEIFRVITSHLAIKELRSLRLSRREMAKNTYDTFKSRFSLKACRFRVAELDDLLELSTYPIASTVKHLTLLGFHCSDERLHAIYRRTEIHRIDPRTTTRQAHTARGDNGAHEARYINPLRDILRNLVGLEGIELVDDCSDSWFVWPMQFSPNDLIDDDTVPFATRTTRILLDVLGNNDIRLRYLKLNDMRNTSRDVHTLGVRTPRTQIFLLPYINVAVFQHLRELTLTFTGEGLSPDSYHYLGRIVQQSQKVRKLELSSDESPSESRDQWHYWTGSGMHDNRLMFPNLESLLLKNIRVSGVTMTKLLTQHGPYLDTLRMDGCIIGYGAWLPVLLFIRDRMRLTEFAFANSYQGRYLASFCVLGEVLSSIASTESRFSVVSGAEDADIARAQKRLAVQWILRHVIRGWVPIP</sequence>
<organism evidence="1 2">
    <name type="scientific">Diplodia intermedia</name>
    <dbReference type="NCBI Taxonomy" id="856260"/>
    <lineage>
        <taxon>Eukaryota</taxon>
        <taxon>Fungi</taxon>
        <taxon>Dikarya</taxon>
        <taxon>Ascomycota</taxon>
        <taxon>Pezizomycotina</taxon>
        <taxon>Dothideomycetes</taxon>
        <taxon>Dothideomycetes incertae sedis</taxon>
        <taxon>Botryosphaeriales</taxon>
        <taxon>Botryosphaeriaceae</taxon>
        <taxon>Diplodia</taxon>
    </lineage>
</organism>